<dbReference type="SUPFAM" id="SSF50405">
    <property type="entry name" value="Actin-crosslinking proteins"/>
    <property type="match status" value="2"/>
</dbReference>
<feature type="signal peptide" evidence="1">
    <location>
        <begin position="1"/>
        <end position="16"/>
    </location>
</feature>
<dbReference type="GO" id="GO:0004620">
    <property type="term" value="F:phospholipase activity"/>
    <property type="evidence" value="ECO:0000318"/>
    <property type="project" value="GO_Central"/>
</dbReference>
<dbReference type="Gene3D" id="3.40.50.1110">
    <property type="entry name" value="SGNH hydrolase"/>
    <property type="match status" value="1"/>
</dbReference>
<dbReference type="Gene3D" id="2.80.10.50">
    <property type="match status" value="1"/>
</dbReference>
<dbReference type="FunFam" id="3.40.50.1110:FF:000017">
    <property type="entry name" value="Protein CBG05119"/>
    <property type="match status" value="1"/>
</dbReference>
<evidence type="ECO:0008006" key="4">
    <source>
        <dbReference type="Google" id="ProtNLM"/>
    </source>
</evidence>
<dbReference type="InterPro" id="IPR035547">
    <property type="entry name" value="Phospholipase_B"/>
</dbReference>
<dbReference type="CDD" id="cd01824">
    <property type="entry name" value="Phospholipase_B_like"/>
    <property type="match status" value="1"/>
</dbReference>
<dbReference type="PANTHER" id="PTHR21325:SF31">
    <property type="entry name" value="GH22081P-RELATED"/>
    <property type="match status" value="1"/>
</dbReference>
<keyword evidence="1" id="KW-0732">Signal</keyword>
<dbReference type="Pfam" id="PF00657">
    <property type="entry name" value="Lipase_GDSL"/>
    <property type="match status" value="1"/>
</dbReference>
<dbReference type="InterPro" id="IPR036514">
    <property type="entry name" value="SGNH_hydro_sf"/>
</dbReference>
<evidence type="ECO:0000256" key="1">
    <source>
        <dbReference type="SAM" id="SignalP"/>
    </source>
</evidence>
<keyword evidence="3" id="KW-1185">Reference proteome</keyword>
<dbReference type="InterPro" id="IPR038885">
    <property type="entry name" value="PLB1"/>
</dbReference>
<dbReference type="EnsemblMetazoa" id="PPA39097.1">
    <property type="protein sequence ID" value="PPA39097.1"/>
    <property type="gene ID" value="WBGene00277466"/>
</dbReference>
<dbReference type="Proteomes" id="UP000005239">
    <property type="component" value="Unassembled WGS sequence"/>
</dbReference>
<protein>
    <recommendedName>
        <fullName evidence="4">Phospholipase B1, membrane-associated</fullName>
    </recommendedName>
</protein>
<dbReference type="AlphaFoldDB" id="A0A8R1USB4"/>
<evidence type="ECO:0000313" key="2">
    <source>
        <dbReference type="EnsemblMetazoa" id="PPA39097.1"/>
    </source>
</evidence>
<gene>
    <name evidence="2" type="primary">WBGene00277466</name>
</gene>
<dbReference type="SUPFAM" id="SSF52266">
    <property type="entry name" value="SGNH hydrolase"/>
    <property type="match status" value="1"/>
</dbReference>
<reference evidence="2" key="2">
    <citation type="submission" date="2022-06" db="UniProtKB">
        <authorList>
            <consortium name="EnsemblMetazoa"/>
        </authorList>
    </citation>
    <scope>IDENTIFICATION</scope>
    <source>
        <strain evidence="2">PS312</strain>
    </source>
</reference>
<evidence type="ECO:0000313" key="3">
    <source>
        <dbReference type="Proteomes" id="UP000005239"/>
    </source>
</evidence>
<dbReference type="PANTHER" id="PTHR21325">
    <property type="entry name" value="PHOSPHOLIPASE B, PLB1"/>
    <property type="match status" value="1"/>
</dbReference>
<dbReference type="CDD" id="cd00257">
    <property type="entry name" value="beta-trefoil_FSCN-like"/>
    <property type="match status" value="2"/>
</dbReference>
<feature type="chain" id="PRO_5035909292" description="Phospholipase B1, membrane-associated" evidence="1">
    <location>
        <begin position="17"/>
        <end position="708"/>
    </location>
</feature>
<name>A0A8R1USB4_PRIPA</name>
<sequence>MRRVIVLCSLLSVGLGVVRDLGMPGWSCDAGLMKKSKSVPQSVHALRPADIGIVGAIGDSLTAGNGAGAEPGDILGVAIQYRGLTFSVGGDKSLDEHITMANVLRKFNPDLFGYSVKTGSSNVWETAALNGAIPGAHSWDLLEQAHDLVRRLKEHPDTKYEEKWKLIHIFIGGNDMCAWCVHQKKESADAYRDNIRAAIQVFKDELPKTMVVLTGMVDISLLRIEDADQELCKKIHVLECECEMNPNVTDEMLGDETKLYQQKEQELQDSGEFDTTDDFTLIIQPFFEGVKDVGRNVTFSSYTLFTKLTRMSSKLCSQPDGTPNMDFFAPDCFHFAAYGHAITARALWNNMMQPVGSKTTANFTDNGEPLLCPEPTCPFIRTTKNSVDCTKHSIYVACRMLSEAPLMLELMGPNGGKRTLRAKKGGFLTEIVTPGGYRTMSIVRSTMDGQHFTVEQINDYEVALRSRDGYYMSHQHLDFAGSVSVVKEPEILTPVRNSDGSWSFKSRWNKWMSSKRTAFSPDALFESENTDHEQWWLEPCRAAIAVPFVIFPIWINAQPLVVLTTAQSLSTAPNRTLLYPHPLRSKREANTPLMLELLGPDGGERTLKAHNGKYLTETLTNPEGNQLIRTEFMDPWTRANGQNLGFADVASVAREWEMLTPVKNDDDGSWSFKTRWNKWLSDEWHAIGPAVSFTSDKSIRGHWWLESW</sequence>
<dbReference type="GO" id="GO:0006644">
    <property type="term" value="P:phospholipid metabolic process"/>
    <property type="evidence" value="ECO:0000318"/>
    <property type="project" value="GO_Central"/>
</dbReference>
<dbReference type="InterPro" id="IPR008999">
    <property type="entry name" value="Actin-crosslinking"/>
</dbReference>
<organism evidence="2 3">
    <name type="scientific">Pristionchus pacificus</name>
    <name type="common">Parasitic nematode worm</name>
    <dbReference type="NCBI Taxonomy" id="54126"/>
    <lineage>
        <taxon>Eukaryota</taxon>
        <taxon>Metazoa</taxon>
        <taxon>Ecdysozoa</taxon>
        <taxon>Nematoda</taxon>
        <taxon>Chromadorea</taxon>
        <taxon>Rhabditida</taxon>
        <taxon>Rhabditina</taxon>
        <taxon>Diplogasteromorpha</taxon>
        <taxon>Diplogasteroidea</taxon>
        <taxon>Neodiplogasteridae</taxon>
        <taxon>Pristionchus</taxon>
    </lineage>
</organism>
<accession>A0A8R1USB4</accession>
<proteinExistence type="predicted"/>
<dbReference type="InterPro" id="IPR001087">
    <property type="entry name" value="GDSL"/>
</dbReference>
<reference evidence="3" key="1">
    <citation type="journal article" date="2008" name="Nat. Genet.">
        <title>The Pristionchus pacificus genome provides a unique perspective on nematode lifestyle and parasitism.</title>
        <authorList>
            <person name="Dieterich C."/>
            <person name="Clifton S.W."/>
            <person name="Schuster L.N."/>
            <person name="Chinwalla A."/>
            <person name="Delehaunty K."/>
            <person name="Dinkelacker I."/>
            <person name="Fulton L."/>
            <person name="Fulton R."/>
            <person name="Godfrey J."/>
            <person name="Minx P."/>
            <person name="Mitreva M."/>
            <person name="Roeseler W."/>
            <person name="Tian H."/>
            <person name="Witte H."/>
            <person name="Yang S.P."/>
            <person name="Wilson R.K."/>
            <person name="Sommer R.J."/>
        </authorList>
    </citation>
    <scope>NUCLEOTIDE SEQUENCE [LARGE SCALE GENOMIC DNA]</scope>
    <source>
        <strain evidence="3">PS312</strain>
    </source>
</reference>